<gene>
    <name evidence="2" type="ORF">MM415B04361_0004</name>
</gene>
<name>A0A6M3LJ97_9ZZZZ</name>
<feature type="transmembrane region" description="Helical" evidence="1">
    <location>
        <begin position="12"/>
        <end position="33"/>
    </location>
</feature>
<keyword evidence="1" id="KW-0812">Transmembrane</keyword>
<organism evidence="2">
    <name type="scientific">viral metagenome</name>
    <dbReference type="NCBI Taxonomy" id="1070528"/>
    <lineage>
        <taxon>unclassified sequences</taxon>
        <taxon>metagenomes</taxon>
        <taxon>organismal metagenomes</taxon>
    </lineage>
</organism>
<evidence type="ECO:0000313" key="2">
    <source>
        <dbReference type="EMBL" id="QJA93111.1"/>
    </source>
</evidence>
<protein>
    <submittedName>
        <fullName evidence="2">Uncharacterized protein</fullName>
    </submittedName>
</protein>
<accession>A0A6M3LJ97</accession>
<reference evidence="2" key="1">
    <citation type="submission" date="2020-03" db="EMBL/GenBank/DDBJ databases">
        <title>The deep terrestrial virosphere.</title>
        <authorList>
            <person name="Holmfeldt K."/>
            <person name="Nilsson E."/>
            <person name="Simone D."/>
            <person name="Lopez-Fernandez M."/>
            <person name="Wu X."/>
            <person name="de Brujin I."/>
            <person name="Lundin D."/>
            <person name="Andersson A."/>
            <person name="Bertilsson S."/>
            <person name="Dopson M."/>
        </authorList>
    </citation>
    <scope>NUCLEOTIDE SEQUENCE</scope>
    <source>
        <strain evidence="2">MM415B04361</strain>
    </source>
</reference>
<sequence>MERKLAMDPKRILKIGFPIAVIILLALFAIAVLSTSCSYIGQDTKTDPIVQTQPVTPQKVEVLPVFKEAKEKALNGSLVRGNLRASCKEMGPEKKCLIVDIKEMVIVLTKAEGYKLTILYFNEVTGGYLIEAYFARELIGQEVLTREKANEVAIEMMVEFEAFVDGGIPI</sequence>
<keyword evidence="1" id="KW-1133">Transmembrane helix</keyword>
<evidence type="ECO:0000256" key="1">
    <source>
        <dbReference type="SAM" id="Phobius"/>
    </source>
</evidence>
<proteinExistence type="predicted"/>
<keyword evidence="1" id="KW-0472">Membrane</keyword>
<dbReference type="AlphaFoldDB" id="A0A6M3LJ97"/>
<dbReference type="EMBL" id="MT143123">
    <property type="protein sequence ID" value="QJA93111.1"/>
    <property type="molecule type" value="Genomic_DNA"/>
</dbReference>